<evidence type="ECO:0000256" key="1">
    <source>
        <dbReference type="ARBA" id="ARBA00004141"/>
    </source>
</evidence>
<name>A0ABP9ZV62_9GAMM</name>
<dbReference type="Pfam" id="PF01694">
    <property type="entry name" value="Rhomboid"/>
    <property type="match status" value="1"/>
</dbReference>
<reference evidence="7 8" key="1">
    <citation type="submission" date="2024-04" db="EMBL/GenBank/DDBJ databases">
        <title>Draft genome sequence of Thalassolituus maritimus NBRC 116585.</title>
        <authorList>
            <person name="Miyakawa T."/>
            <person name="Kusuya Y."/>
            <person name="Miura T."/>
        </authorList>
    </citation>
    <scope>NUCLEOTIDE SEQUENCE [LARGE SCALE GENOMIC DNA]</scope>
    <source>
        <strain evidence="7 8">5NW40-0001</strain>
    </source>
</reference>
<feature type="domain" description="Peptidase S54 rhomboid" evidence="6">
    <location>
        <begin position="38"/>
        <end position="180"/>
    </location>
</feature>
<accession>A0ABP9ZV62</accession>
<feature type="transmembrane region" description="Helical" evidence="5">
    <location>
        <begin position="168"/>
        <end position="187"/>
    </location>
</feature>
<evidence type="ECO:0000313" key="7">
    <source>
        <dbReference type="EMBL" id="GAA6143999.1"/>
    </source>
</evidence>
<keyword evidence="8" id="KW-1185">Reference proteome</keyword>
<feature type="transmembrane region" description="Helical" evidence="5">
    <location>
        <begin position="103"/>
        <end position="124"/>
    </location>
</feature>
<evidence type="ECO:0000256" key="5">
    <source>
        <dbReference type="SAM" id="Phobius"/>
    </source>
</evidence>
<dbReference type="Gene3D" id="1.20.1540.10">
    <property type="entry name" value="Rhomboid-like"/>
    <property type="match status" value="1"/>
</dbReference>
<dbReference type="InterPro" id="IPR035952">
    <property type="entry name" value="Rhomboid-like_sf"/>
</dbReference>
<proteinExistence type="predicted"/>
<dbReference type="EMBL" id="BAABWH010000001">
    <property type="protein sequence ID" value="GAA6143999.1"/>
    <property type="molecule type" value="Genomic_DNA"/>
</dbReference>
<evidence type="ECO:0000259" key="6">
    <source>
        <dbReference type="Pfam" id="PF01694"/>
    </source>
</evidence>
<dbReference type="RefSeq" id="WP_353292950.1">
    <property type="nucleotide sequence ID" value="NZ_BAABWH010000001.1"/>
</dbReference>
<dbReference type="InterPro" id="IPR023826">
    <property type="entry name" value="Rhom-like_SP_proteobac"/>
</dbReference>
<keyword evidence="4 5" id="KW-0472">Membrane</keyword>
<evidence type="ECO:0000256" key="2">
    <source>
        <dbReference type="ARBA" id="ARBA00022692"/>
    </source>
</evidence>
<comment type="caution">
    <text evidence="7">The sequence shown here is derived from an EMBL/GenBank/DDBJ whole genome shotgun (WGS) entry which is preliminary data.</text>
</comment>
<feature type="transmembrane region" description="Helical" evidence="5">
    <location>
        <begin position="48"/>
        <end position="69"/>
    </location>
</feature>
<dbReference type="Proteomes" id="UP001481413">
    <property type="component" value="Unassembled WGS sequence"/>
</dbReference>
<dbReference type="NCBIfam" id="TIGR03902">
    <property type="entry name" value="rhom_GG_sort"/>
    <property type="match status" value="1"/>
</dbReference>
<dbReference type="SUPFAM" id="SSF144091">
    <property type="entry name" value="Rhomboid-like"/>
    <property type="match status" value="1"/>
</dbReference>
<gene>
    <name evidence="7" type="primary">rrtA</name>
    <name evidence="7" type="ORF">NBRC116585_01160</name>
</gene>
<evidence type="ECO:0000256" key="3">
    <source>
        <dbReference type="ARBA" id="ARBA00022989"/>
    </source>
</evidence>
<sequence>MKSYSVWIGIGVVCVLVFLAGGSATETLRFDRSAIANGEWWRIVSSHFVHLSYGHLLLNLAALALAGYVASPRTPIAVQIVAWLWLIAFTGVGLWLWAEDLNYYVGLSGALHGAMLVAIAPSPFYSVKVRWAVGLVIVSKVLWEQTGYYDDMANVEMVGGRTEARSHLYGAMAGLIWVAVWMMTRYIRNRDE</sequence>
<feature type="transmembrane region" description="Helical" evidence="5">
    <location>
        <begin position="76"/>
        <end position="97"/>
    </location>
</feature>
<keyword evidence="3 5" id="KW-1133">Transmembrane helix</keyword>
<dbReference type="InterPro" id="IPR022764">
    <property type="entry name" value="Peptidase_S54_rhomboid_dom"/>
</dbReference>
<organism evidence="7 8">
    <name type="scientific">Thalassolituus maritimus</name>
    <dbReference type="NCBI Taxonomy" id="484498"/>
    <lineage>
        <taxon>Bacteria</taxon>
        <taxon>Pseudomonadati</taxon>
        <taxon>Pseudomonadota</taxon>
        <taxon>Gammaproteobacteria</taxon>
        <taxon>Oceanospirillales</taxon>
        <taxon>Oceanospirillaceae</taxon>
        <taxon>Thalassolituus</taxon>
    </lineage>
</organism>
<protein>
    <submittedName>
        <fullName evidence="7">Rhombosortase</fullName>
    </submittedName>
</protein>
<keyword evidence="2 5" id="KW-0812">Transmembrane</keyword>
<comment type="subcellular location">
    <subcellularLocation>
        <location evidence="1">Membrane</location>
        <topology evidence="1">Multi-pass membrane protein</topology>
    </subcellularLocation>
</comment>
<evidence type="ECO:0000313" key="8">
    <source>
        <dbReference type="Proteomes" id="UP001481413"/>
    </source>
</evidence>
<evidence type="ECO:0000256" key="4">
    <source>
        <dbReference type="ARBA" id="ARBA00023136"/>
    </source>
</evidence>